<dbReference type="Pfam" id="PF07963">
    <property type="entry name" value="N_methyl"/>
    <property type="match status" value="1"/>
</dbReference>
<accession>A0A2G9YXA5</accession>
<evidence type="ECO:0000313" key="3">
    <source>
        <dbReference type="Proteomes" id="UP000230273"/>
    </source>
</evidence>
<reference evidence="2 3" key="1">
    <citation type="submission" date="2017-09" db="EMBL/GenBank/DDBJ databases">
        <title>Depth-based differentiation of microbial function through sediment-hosted aquifers and enrichment of novel symbionts in the deep terrestrial subsurface.</title>
        <authorList>
            <person name="Probst A.J."/>
            <person name="Ladd B."/>
            <person name="Jarett J.K."/>
            <person name="Geller-Mcgrath D.E."/>
            <person name="Sieber C.M."/>
            <person name="Emerson J.B."/>
            <person name="Anantharaman K."/>
            <person name="Thomas B.C."/>
            <person name="Malmstrom R."/>
            <person name="Stieglmeier M."/>
            <person name="Klingl A."/>
            <person name="Woyke T."/>
            <person name="Ryan C.M."/>
            <person name="Banfield J.F."/>
        </authorList>
    </citation>
    <scope>NUCLEOTIDE SEQUENCE [LARGE SCALE GENOMIC DNA]</scope>
    <source>
        <strain evidence="2">CG23_combo_of_CG06-09_8_20_14_all_38_19</strain>
    </source>
</reference>
<protein>
    <recommendedName>
        <fullName evidence="4">Prepilin-type N-terminal cleavage/methylation domain-containing protein</fullName>
    </recommendedName>
</protein>
<proteinExistence type="predicted"/>
<dbReference type="InterPro" id="IPR012902">
    <property type="entry name" value="N_methyl_site"/>
</dbReference>
<comment type="caution">
    <text evidence="2">The sequence shown here is derived from an EMBL/GenBank/DDBJ whole genome shotgun (WGS) entry which is preliminary data.</text>
</comment>
<name>A0A2G9YXA5_9BACT</name>
<dbReference type="Proteomes" id="UP000230273">
    <property type="component" value="Unassembled WGS sequence"/>
</dbReference>
<evidence type="ECO:0000313" key="2">
    <source>
        <dbReference type="EMBL" id="PIP23885.1"/>
    </source>
</evidence>
<keyword evidence="1" id="KW-0472">Membrane</keyword>
<keyword evidence="1" id="KW-1133">Transmembrane helix</keyword>
<gene>
    <name evidence="2" type="ORF">COX36_00855</name>
</gene>
<evidence type="ECO:0008006" key="4">
    <source>
        <dbReference type="Google" id="ProtNLM"/>
    </source>
</evidence>
<keyword evidence="1" id="KW-0812">Transmembrane</keyword>
<organism evidence="2 3">
    <name type="scientific">Candidatus Nealsonbacteria bacterium CG23_combo_of_CG06-09_8_20_14_all_38_19</name>
    <dbReference type="NCBI Taxonomy" id="1974721"/>
    <lineage>
        <taxon>Bacteria</taxon>
        <taxon>Candidatus Nealsoniibacteriota</taxon>
    </lineage>
</organism>
<sequence>MVKRGFTLIEFLIYSAILGMVLVLAVGFLWNMVFGSIKEASYEEVQENSRFALMKITQEIKRAKAISNPAPGFSSNTLSLSMNNPSFNPTVFDIVDGKLRITIGSSGPYELTSSQVIVNSVQFTNLSYPDTSGIIRIEMTISHINPGNQSEYQASINLNSSVSLSPGGAVQ</sequence>
<dbReference type="AlphaFoldDB" id="A0A2G9YXA5"/>
<evidence type="ECO:0000256" key="1">
    <source>
        <dbReference type="SAM" id="Phobius"/>
    </source>
</evidence>
<dbReference type="NCBIfam" id="TIGR02532">
    <property type="entry name" value="IV_pilin_GFxxxE"/>
    <property type="match status" value="1"/>
</dbReference>
<dbReference type="EMBL" id="PCRP01000013">
    <property type="protein sequence ID" value="PIP23885.1"/>
    <property type="molecule type" value="Genomic_DNA"/>
</dbReference>
<feature type="transmembrane region" description="Helical" evidence="1">
    <location>
        <begin position="12"/>
        <end position="33"/>
    </location>
</feature>